<protein>
    <submittedName>
        <fullName evidence="1">Uncharacterized protein</fullName>
    </submittedName>
</protein>
<feature type="non-terminal residue" evidence="1">
    <location>
        <position position="395"/>
    </location>
</feature>
<dbReference type="EMBL" id="UINC01088760">
    <property type="protein sequence ID" value="SVC39264.1"/>
    <property type="molecule type" value="Genomic_DNA"/>
</dbReference>
<evidence type="ECO:0000313" key="1">
    <source>
        <dbReference type="EMBL" id="SVC39264.1"/>
    </source>
</evidence>
<reference evidence="1" key="1">
    <citation type="submission" date="2018-05" db="EMBL/GenBank/DDBJ databases">
        <authorList>
            <person name="Lanie J.A."/>
            <person name="Ng W.-L."/>
            <person name="Kazmierczak K.M."/>
            <person name="Andrzejewski T.M."/>
            <person name="Davidsen T.M."/>
            <person name="Wayne K.J."/>
            <person name="Tettelin H."/>
            <person name="Glass J.I."/>
            <person name="Rusch D."/>
            <person name="Podicherti R."/>
            <person name="Tsui H.-C.T."/>
            <person name="Winkler M.E."/>
        </authorList>
    </citation>
    <scope>NUCLEOTIDE SEQUENCE</scope>
</reference>
<proteinExistence type="predicted"/>
<accession>A0A382LR71</accession>
<sequence>FDTKFHHFYLEGNGSKIAIYIDGTNKAEADYTGSFPQSDKDMRIGYHLDASMDEIRMRKKSGFPGLPTARYNAEEGTWLLYQFDNQSTTQITDNSGLNNHGTVNGTAAYEDDVYASGGGGGGGTQGINLTVASNETLTNETILAGLVAPGQDPNYWANRSWDHSLGDYTFPGSYTFLIPRNDLVDGTNYHLIVFADLNNDYLLDDATEHKGTSMPFSISAGIGNAGTINLNAPGGGGGGGTQVQLQAQIKIQKDYESGNLHLWVNKEGEDPMSGQSVWGEIINDVNPPYDELKTFTIDGLSTGNRFYLVGHFDANSDNVLEHLEPSGVSELFDIPPGGPVNLKIQDQIYTDSVEVVIKSIAPYIGRGDLWLALYENEDTNPINALPAIPDNPIFS</sequence>
<feature type="non-terminal residue" evidence="1">
    <location>
        <position position="1"/>
    </location>
</feature>
<name>A0A382LR71_9ZZZZ</name>
<dbReference type="AlphaFoldDB" id="A0A382LR71"/>
<organism evidence="1">
    <name type="scientific">marine metagenome</name>
    <dbReference type="NCBI Taxonomy" id="408172"/>
    <lineage>
        <taxon>unclassified sequences</taxon>
        <taxon>metagenomes</taxon>
        <taxon>ecological metagenomes</taxon>
    </lineage>
</organism>
<gene>
    <name evidence="1" type="ORF">METZ01_LOCUS292118</name>
</gene>